<evidence type="ECO:0000313" key="3">
    <source>
        <dbReference type="EMBL" id="GCF08425.1"/>
    </source>
</evidence>
<dbReference type="Proteomes" id="UP000322530">
    <property type="component" value="Unassembled WGS sequence"/>
</dbReference>
<comment type="caution">
    <text evidence="3">The sequence shown here is derived from an EMBL/GenBank/DDBJ whole genome shotgun (WGS) entry which is preliminary data.</text>
</comment>
<sequence length="340" mass="38075">MNKEDVWRAWPLAGPCTLSPLTGGTNKSVWRIETADGQFFVLYIYSDLALRPRVRYEQAILEWLSTQDLPYQVAHYLPSQSGDYIVPLEGAGFATLAPFLPGSQSRQDTVACAMQAGQALAQLTRALANCPDIPLSVDRVAPTIFGDLTTRHPLATDPLAALVRSPVEPQHIRQLRTYLMGIMEGIAELYARLPLQLVHRDVDASNLLSDQQGVLAVLDFEFATCDIRALDLAVMLSWWPVDRMGTGREWEIIDAVGRAYQSLFPLQDSELLALPELFRLRDAASLVHRIGSYLAGTTSEAQIQVRVAHSLWRENWLLANQQQLCEHALRWHDRAYTTAN</sequence>
<evidence type="ECO:0000256" key="1">
    <source>
        <dbReference type="ARBA" id="ARBA00038240"/>
    </source>
</evidence>
<name>A0A5A5TB02_9CHLR</name>
<dbReference type="Gene3D" id="3.30.200.20">
    <property type="entry name" value="Phosphorylase Kinase, domain 1"/>
    <property type="match status" value="1"/>
</dbReference>
<reference evidence="3 4" key="1">
    <citation type="submission" date="2019-01" db="EMBL/GenBank/DDBJ databases">
        <title>Draft genome sequence of Dictyobacter sp. Uno17.</title>
        <authorList>
            <person name="Wang C.M."/>
            <person name="Zheng Y."/>
            <person name="Sakai Y."/>
            <person name="Abe K."/>
            <person name="Yokota A."/>
            <person name="Yabe S."/>
        </authorList>
    </citation>
    <scope>NUCLEOTIDE SEQUENCE [LARGE SCALE GENOMIC DNA]</scope>
    <source>
        <strain evidence="3 4">Uno17</strain>
    </source>
</reference>
<dbReference type="PANTHER" id="PTHR21064:SF6">
    <property type="entry name" value="AMINOGLYCOSIDE PHOSPHOTRANSFERASE DOMAIN-CONTAINING PROTEIN"/>
    <property type="match status" value="1"/>
</dbReference>
<dbReference type="AlphaFoldDB" id="A0A5A5TB02"/>
<gene>
    <name evidence="3" type="ORF">KDI_19890</name>
</gene>
<dbReference type="InterPro" id="IPR002575">
    <property type="entry name" value="Aminoglycoside_PTrfase"/>
</dbReference>
<accession>A0A5A5TB02</accession>
<protein>
    <recommendedName>
        <fullName evidence="2">Aminoglycoside phosphotransferase domain-containing protein</fullName>
    </recommendedName>
</protein>
<dbReference type="Pfam" id="PF01636">
    <property type="entry name" value="APH"/>
    <property type="match status" value="1"/>
</dbReference>
<dbReference type="RefSeq" id="WP_172632013.1">
    <property type="nucleotide sequence ID" value="NZ_BIXY01000024.1"/>
</dbReference>
<evidence type="ECO:0000313" key="4">
    <source>
        <dbReference type="Proteomes" id="UP000322530"/>
    </source>
</evidence>
<evidence type="ECO:0000259" key="2">
    <source>
        <dbReference type="Pfam" id="PF01636"/>
    </source>
</evidence>
<dbReference type="SUPFAM" id="SSF56112">
    <property type="entry name" value="Protein kinase-like (PK-like)"/>
    <property type="match status" value="1"/>
</dbReference>
<keyword evidence="4" id="KW-1185">Reference proteome</keyword>
<organism evidence="3 4">
    <name type="scientific">Dictyobacter arantiisoli</name>
    <dbReference type="NCBI Taxonomy" id="2014874"/>
    <lineage>
        <taxon>Bacteria</taxon>
        <taxon>Bacillati</taxon>
        <taxon>Chloroflexota</taxon>
        <taxon>Ktedonobacteria</taxon>
        <taxon>Ktedonobacterales</taxon>
        <taxon>Dictyobacteraceae</taxon>
        <taxon>Dictyobacter</taxon>
    </lineage>
</organism>
<dbReference type="GO" id="GO:0019202">
    <property type="term" value="F:amino acid kinase activity"/>
    <property type="evidence" value="ECO:0007669"/>
    <property type="project" value="TreeGrafter"/>
</dbReference>
<dbReference type="EMBL" id="BIXY01000024">
    <property type="protein sequence ID" value="GCF08425.1"/>
    <property type="molecule type" value="Genomic_DNA"/>
</dbReference>
<dbReference type="Gene3D" id="3.90.1200.10">
    <property type="match status" value="1"/>
</dbReference>
<feature type="domain" description="Aminoglycoside phosphotransferase" evidence="2">
    <location>
        <begin position="18"/>
        <end position="242"/>
    </location>
</feature>
<proteinExistence type="inferred from homology"/>
<dbReference type="InterPro" id="IPR011009">
    <property type="entry name" value="Kinase-like_dom_sf"/>
</dbReference>
<dbReference type="InterPro" id="IPR050249">
    <property type="entry name" value="Pseudomonas-type_ThrB"/>
</dbReference>
<comment type="similarity">
    <text evidence="1">Belongs to the pseudomonas-type ThrB family.</text>
</comment>
<dbReference type="PANTHER" id="PTHR21064">
    <property type="entry name" value="AMINOGLYCOSIDE PHOSPHOTRANSFERASE DOMAIN-CONTAINING PROTEIN-RELATED"/>
    <property type="match status" value="1"/>
</dbReference>